<organism evidence="2">
    <name type="scientific">marine sediment metagenome</name>
    <dbReference type="NCBI Taxonomy" id="412755"/>
    <lineage>
        <taxon>unclassified sequences</taxon>
        <taxon>metagenomes</taxon>
        <taxon>ecological metagenomes</taxon>
    </lineage>
</organism>
<dbReference type="EMBL" id="BARS01000842">
    <property type="protein sequence ID" value="GAF83306.1"/>
    <property type="molecule type" value="Genomic_DNA"/>
</dbReference>
<keyword evidence="1" id="KW-0812">Transmembrane</keyword>
<evidence type="ECO:0000313" key="2">
    <source>
        <dbReference type="EMBL" id="GAF83306.1"/>
    </source>
</evidence>
<keyword evidence="1" id="KW-1133">Transmembrane helix</keyword>
<sequence>MVFFVRALKYIDFSANNMSLALQAQILKKSEKISRLKCYDVRDFLVFLILNYRRVNDAFTGRKKKWLGEITEIFLLLIALGIAVEILFGSPVPFIGGVVANLTGLLNTLGENGLVGLIALGIILYLFRRKRAVA</sequence>
<feature type="transmembrane region" description="Helical" evidence="1">
    <location>
        <begin position="108"/>
        <end position="127"/>
    </location>
</feature>
<keyword evidence="1" id="KW-0472">Membrane</keyword>
<protein>
    <submittedName>
        <fullName evidence="2">Uncharacterized protein</fullName>
    </submittedName>
</protein>
<evidence type="ECO:0000256" key="1">
    <source>
        <dbReference type="SAM" id="Phobius"/>
    </source>
</evidence>
<accession>X0T7J2</accession>
<reference evidence="2" key="1">
    <citation type="journal article" date="2014" name="Front. Microbiol.">
        <title>High frequency of phylogenetically diverse reductive dehalogenase-homologous genes in deep subseafloor sedimentary metagenomes.</title>
        <authorList>
            <person name="Kawai M."/>
            <person name="Futagami T."/>
            <person name="Toyoda A."/>
            <person name="Takaki Y."/>
            <person name="Nishi S."/>
            <person name="Hori S."/>
            <person name="Arai W."/>
            <person name="Tsubouchi T."/>
            <person name="Morono Y."/>
            <person name="Uchiyama I."/>
            <person name="Ito T."/>
            <person name="Fujiyama A."/>
            <person name="Inagaki F."/>
            <person name="Takami H."/>
        </authorList>
    </citation>
    <scope>NUCLEOTIDE SEQUENCE</scope>
    <source>
        <strain evidence="2">Expedition CK06-06</strain>
    </source>
</reference>
<proteinExistence type="predicted"/>
<feature type="transmembrane region" description="Helical" evidence="1">
    <location>
        <begin position="73"/>
        <end position="96"/>
    </location>
</feature>
<comment type="caution">
    <text evidence="2">The sequence shown here is derived from an EMBL/GenBank/DDBJ whole genome shotgun (WGS) entry which is preliminary data.</text>
</comment>
<gene>
    <name evidence="2" type="ORF">S01H1_01850</name>
</gene>
<dbReference type="AlphaFoldDB" id="X0T7J2"/>
<name>X0T7J2_9ZZZZ</name>